<dbReference type="Gene3D" id="3.40.50.1820">
    <property type="entry name" value="alpha/beta hydrolase"/>
    <property type="match status" value="2"/>
</dbReference>
<keyword evidence="2" id="KW-0378">Hydrolase</keyword>
<dbReference type="OrthoDB" id="244125at2"/>
<accession>A0A1P8WHQ5</accession>
<protein>
    <submittedName>
        <fullName evidence="2">Alpha/beta hydrolase family protein</fullName>
    </submittedName>
</protein>
<dbReference type="STRING" id="1891926.Fuma_03203"/>
<dbReference type="InterPro" id="IPR008391">
    <property type="entry name" value="AXE1_dom"/>
</dbReference>
<dbReference type="RefSeq" id="WP_077025027.1">
    <property type="nucleotide sequence ID" value="NZ_CP017641.1"/>
</dbReference>
<dbReference type="KEGG" id="fmr:Fuma_03203"/>
<dbReference type="InterPro" id="IPR029058">
    <property type="entry name" value="AB_hydrolase_fold"/>
</dbReference>
<dbReference type="PANTHER" id="PTHR22946">
    <property type="entry name" value="DIENELACTONE HYDROLASE DOMAIN-CONTAINING PROTEIN-RELATED"/>
    <property type="match status" value="1"/>
</dbReference>
<dbReference type="InterPro" id="IPR006311">
    <property type="entry name" value="TAT_signal"/>
</dbReference>
<sequence length="694" mass="77476">MPSSLLSRRTFFQASTASAMGAVIAQQLWMTEQAVAQAAKATPKKTPLNRFPRMMQEYYVDRMRAFQKQRIDRLAALQTKADAEEYVTSCQDRIRACLGPHPEKTPLNAKVTGVHKRDGYRIENVIFESRPGFPVTANLYVPTNVEGRRPAVVGTCGHTHNGKAEKAYQGFSQGLARQGYVCLIFDPIGQGERLQYVDEHLKSHVGVGVREHLKTGNQQFLVDESFSMWRAWDGVRALDYLLTRDEVDPTQIGVTGNSGGGTDTTLMCGVEQRWGMAAPSCYVASLVRNLENELPTDTEQCPPKALSMGLDHEDFLAALAPKPIIILAKEKDFFDVRGTEEAYGRLKRLYQLLGAEDNINLFVGPTYHGYTQENREAMYGWFNRVTGTDGPGTEPELTIEDDATLQCTESGQVSTMGAKTVQDFTREKAAKLAKQRGDLAPEKLMPVLTDWIGDRLSDAVPKYRILRIGSGRDFPEKYFLTYVVETEPRVQAFVYRLYPERHYSRPPRDSKQALLYVSHDSADAELRDNEELLKLIADNPDTPVYAVDVRGTGESRPNTAETNSYASAYGCDYMYAIQGVMFDDSYSRQRTGDLLSVLNWLKSVGHEQVHLFANGWGSISGTFAATLHPTVTQVTLQNALTSFTDLAQAEDYDWPLSSMVPGILNTFDLPDCYRLLKSKKLKQITPAGPIGLMT</sequence>
<dbReference type="Proteomes" id="UP000187735">
    <property type="component" value="Chromosome"/>
</dbReference>
<gene>
    <name evidence="2" type="ORF">Fuma_03203</name>
</gene>
<dbReference type="SUPFAM" id="SSF53474">
    <property type="entry name" value="alpha/beta-Hydrolases"/>
    <property type="match status" value="2"/>
</dbReference>
<feature type="domain" description="Acetyl xylan esterase" evidence="1">
    <location>
        <begin position="121"/>
        <end position="274"/>
    </location>
</feature>
<evidence type="ECO:0000313" key="3">
    <source>
        <dbReference type="Proteomes" id="UP000187735"/>
    </source>
</evidence>
<keyword evidence="3" id="KW-1185">Reference proteome</keyword>
<organism evidence="2 3">
    <name type="scientific">Fuerstiella marisgermanici</name>
    <dbReference type="NCBI Taxonomy" id="1891926"/>
    <lineage>
        <taxon>Bacteria</taxon>
        <taxon>Pseudomonadati</taxon>
        <taxon>Planctomycetota</taxon>
        <taxon>Planctomycetia</taxon>
        <taxon>Planctomycetales</taxon>
        <taxon>Planctomycetaceae</taxon>
        <taxon>Fuerstiella</taxon>
    </lineage>
</organism>
<dbReference type="InterPro" id="IPR050261">
    <property type="entry name" value="FrsA_esterase"/>
</dbReference>
<dbReference type="AlphaFoldDB" id="A0A1P8WHQ5"/>
<evidence type="ECO:0000313" key="2">
    <source>
        <dbReference type="EMBL" id="APZ93585.1"/>
    </source>
</evidence>
<dbReference type="EMBL" id="CP017641">
    <property type="protein sequence ID" value="APZ93585.1"/>
    <property type="molecule type" value="Genomic_DNA"/>
</dbReference>
<dbReference type="GO" id="GO:0016787">
    <property type="term" value="F:hydrolase activity"/>
    <property type="evidence" value="ECO:0007669"/>
    <property type="project" value="UniProtKB-KW"/>
</dbReference>
<dbReference type="Pfam" id="PF05448">
    <property type="entry name" value="AXE1"/>
    <property type="match status" value="1"/>
</dbReference>
<evidence type="ECO:0000259" key="1">
    <source>
        <dbReference type="Pfam" id="PF05448"/>
    </source>
</evidence>
<name>A0A1P8WHQ5_9PLAN</name>
<dbReference type="PROSITE" id="PS51318">
    <property type="entry name" value="TAT"/>
    <property type="match status" value="1"/>
</dbReference>
<proteinExistence type="predicted"/>
<reference evidence="2 3" key="1">
    <citation type="journal article" date="2016" name="Front. Microbiol.">
        <title>Fuerstia marisgermanicae gen. nov., sp. nov., an Unusual Member of the Phylum Planctomycetes from the German Wadden Sea.</title>
        <authorList>
            <person name="Kohn T."/>
            <person name="Heuer A."/>
            <person name="Jogler M."/>
            <person name="Vollmers J."/>
            <person name="Boedeker C."/>
            <person name="Bunk B."/>
            <person name="Rast P."/>
            <person name="Borchert D."/>
            <person name="Glockner I."/>
            <person name="Freese H.M."/>
            <person name="Klenk H.P."/>
            <person name="Overmann J."/>
            <person name="Kaster A.K."/>
            <person name="Rohde M."/>
            <person name="Wiegand S."/>
            <person name="Jogler C."/>
        </authorList>
    </citation>
    <scope>NUCLEOTIDE SEQUENCE [LARGE SCALE GENOMIC DNA]</scope>
    <source>
        <strain evidence="2 3">NH11</strain>
    </source>
</reference>
<dbReference type="PANTHER" id="PTHR22946:SF8">
    <property type="entry name" value="ACETYL XYLAN ESTERASE DOMAIN-CONTAINING PROTEIN"/>
    <property type="match status" value="1"/>
</dbReference>